<dbReference type="HOGENOM" id="CLU_990274_0_0_0"/>
<dbReference type="InterPro" id="IPR005049">
    <property type="entry name" value="STL-like"/>
</dbReference>
<dbReference type="PANTHER" id="PTHR31362">
    <property type="entry name" value="GLYCOSYLTRANSFERASE STELLO1-RELATED"/>
    <property type="match status" value="1"/>
</dbReference>
<accession>D6YS59</accession>
<dbReference type="AlphaFoldDB" id="D6YS59"/>
<keyword evidence="3" id="KW-1185">Reference proteome</keyword>
<dbReference type="Proteomes" id="UP000001505">
    <property type="component" value="Chromosome"/>
</dbReference>
<dbReference type="PANTHER" id="PTHR31362:SF0">
    <property type="entry name" value="EXOSTOSIN DOMAIN-CONTAINING PROTEIN-RELATED"/>
    <property type="match status" value="1"/>
</dbReference>
<dbReference type="KEGG" id="wch:wcw_1556"/>
<gene>
    <name evidence="2" type="ordered locus">wcw_1556</name>
</gene>
<feature type="chain" id="PRO_5003091370" evidence="1">
    <location>
        <begin position="22"/>
        <end position="281"/>
    </location>
</feature>
<dbReference type="RefSeq" id="WP_013182611.1">
    <property type="nucleotide sequence ID" value="NC_014225.1"/>
</dbReference>
<protein>
    <submittedName>
        <fullName evidence="2">Uncharacterized protein</fullName>
    </submittedName>
</protein>
<organism evidence="2 3">
    <name type="scientific">Waddlia chondrophila (strain ATCC VR-1470 / WSU 86-1044)</name>
    <dbReference type="NCBI Taxonomy" id="716544"/>
    <lineage>
        <taxon>Bacteria</taxon>
        <taxon>Pseudomonadati</taxon>
        <taxon>Chlamydiota</taxon>
        <taxon>Chlamydiia</taxon>
        <taxon>Parachlamydiales</taxon>
        <taxon>Waddliaceae</taxon>
        <taxon>Waddlia</taxon>
    </lineage>
</organism>
<proteinExistence type="predicted"/>
<reference evidence="2 3" key="1">
    <citation type="journal article" date="2010" name="PLoS ONE">
        <title>The Waddlia genome: a window into chlamydial biology.</title>
        <authorList>
            <person name="Bertelli C."/>
            <person name="Collyn F."/>
            <person name="Croxatto A."/>
            <person name="Ruckert C."/>
            <person name="Polkinghorne A."/>
            <person name="Kebbi-Beghdadi C."/>
            <person name="Goesmann A."/>
            <person name="Vaughan L."/>
            <person name="Greub G."/>
        </authorList>
    </citation>
    <scope>NUCLEOTIDE SEQUENCE [LARGE SCALE GENOMIC DNA]</scope>
    <source>
        <strain evidence="3">ATCC VR-1470 / WSU 86-1044</strain>
    </source>
</reference>
<evidence type="ECO:0000313" key="2">
    <source>
        <dbReference type="EMBL" id="ADI38904.1"/>
    </source>
</evidence>
<dbReference type="EMBL" id="CP001928">
    <property type="protein sequence ID" value="ADI38904.1"/>
    <property type="molecule type" value="Genomic_DNA"/>
</dbReference>
<keyword evidence="1" id="KW-0732">Signal</keyword>
<feature type="signal peptide" evidence="1">
    <location>
        <begin position="1"/>
        <end position="21"/>
    </location>
</feature>
<name>D6YS59_WADCW</name>
<evidence type="ECO:0000256" key="1">
    <source>
        <dbReference type="SAM" id="SignalP"/>
    </source>
</evidence>
<sequence>MSKLLSSLILIICFSISQISAKSDAQEYHSSEIQTFFEDILLIINFNHPYYGNIEFLKEIYSPYFPNIVFYGEAAHPEVVKIKTGIGWHVHRVLKDALIRYPGFRGYICTQDDCFIGFWNFQELNKDKIWFHQNWTVSLDTVEHPWPWWKKSCGRNAVWQAYHKLDACSTKQLKENLGYRNIPYSWADFFYLPNCYRSKFLKICDCFDNPDVFLEISIPTILFCLEQKNKMEMLHVFWGGTGVNANFDYYHPNFHWIHPIKFSCQSSREFVLNVIESQINN</sequence>
<evidence type="ECO:0000313" key="3">
    <source>
        <dbReference type="Proteomes" id="UP000001505"/>
    </source>
</evidence>
<dbReference type="STRING" id="716544.wcw_1556"/>